<proteinExistence type="predicted"/>
<dbReference type="AlphaFoldDB" id="A0ABD1YF26"/>
<organism evidence="2 3">
    <name type="scientific">Riccia fluitans</name>
    <dbReference type="NCBI Taxonomy" id="41844"/>
    <lineage>
        <taxon>Eukaryota</taxon>
        <taxon>Viridiplantae</taxon>
        <taxon>Streptophyta</taxon>
        <taxon>Embryophyta</taxon>
        <taxon>Marchantiophyta</taxon>
        <taxon>Marchantiopsida</taxon>
        <taxon>Marchantiidae</taxon>
        <taxon>Marchantiales</taxon>
        <taxon>Ricciaceae</taxon>
        <taxon>Riccia</taxon>
    </lineage>
</organism>
<dbReference type="Pfam" id="PF00646">
    <property type="entry name" value="F-box"/>
    <property type="match status" value="1"/>
</dbReference>
<evidence type="ECO:0000313" key="3">
    <source>
        <dbReference type="Proteomes" id="UP001605036"/>
    </source>
</evidence>
<accession>A0ABD1YF26</accession>
<dbReference type="InterPro" id="IPR032675">
    <property type="entry name" value="LRR_dom_sf"/>
</dbReference>
<dbReference type="EMBL" id="JBHFFA010000004">
    <property type="protein sequence ID" value="KAL2628994.1"/>
    <property type="molecule type" value="Genomic_DNA"/>
</dbReference>
<dbReference type="SUPFAM" id="SSF81383">
    <property type="entry name" value="F-box domain"/>
    <property type="match status" value="1"/>
</dbReference>
<dbReference type="PANTHER" id="PTHR38926:SF5">
    <property type="entry name" value="F-BOX AND LEUCINE-RICH REPEAT PROTEIN 6"/>
    <property type="match status" value="1"/>
</dbReference>
<keyword evidence="3" id="KW-1185">Reference proteome</keyword>
<evidence type="ECO:0000313" key="2">
    <source>
        <dbReference type="EMBL" id="KAL2628994.1"/>
    </source>
</evidence>
<dbReference type="SUPFAM" id="SSF52047">
    <property type="entry name" value="RNI-like"/>
    <property type="match status" value="1"/>
</dbReference>
<gene>
    <name evidence="2" type="ORF">R1flu_013680</name>
</gene>
<protein>
    <recommendedName>
        <fullName evidence="1">F-box domain-containing protein</fullName>
    </recommendedName>
</protein>
<comment type="caution">
    <text evidence="2">The sequence shown here is derived from an EMBL/GenBank/DDBJ whole genome shotgun (WGS) entry which is preliminary data.</text>
</comment>
<dbReference type="PANTHER" id="PTHR38926">
    <property type="entry name" value="F-BOX DOMAIN CONTAINING PROTEIN, EXPRESSED"/>
    <property type="match status" value="1"/>
</dbReference>
<feature type="domain" description="F-box" evidence="1">
    <location>
        <begin position="39"/>
        <end position="81"/>
    </location>
</feature>
<dbReference type="Proteomes" id="UP001605036">
    <property type="component" value="Unassembled WGS sequence"/>
</dbReference>
<dbReference type="InterPro" id="IPR036047">
    <property type="entry name" value="F-box-like_dom_sf"/>
</dbReference>
<reference evidence="2 3" key="1">
    <citation type="submission" date="2024-09" db="EMBL/GenBank/DDBJ databases">
        <title>Chromosome-scale assembly of Riccia fluitans.</title>
        <authorList>
            <person name="Paukszto L."/>
            <person name="Sawicki J."/>
            <person name="Karawczyk K."/>
            <person name="Piernik-Szablinska J."/>
            <person name="Szczecinska M."/>
            <person name="Mazdziarz M."/>
        </authorList>
    </citation>
    <scope>NUCLEOTIDE SEQUENCE [LARGE SCALE GENOMIC DNA]</scope>
    <source>
        <strain evidence="2">Rf_01</strain>
        <tissue evidence="2">Aerial parts of the thallus</tissue>
    </source>
</reference>
<dbReference type="Gene3D" id="1.20.1280.50">
    <property type="match status" value="1"/>
</dbReference>
<dbReference type="InterPro" id="IPR001810">
    <property type="entry name" value="F-box_dom"/>
</dbReference>
<name>A0ABD1YF26_9MARC</name>
<evidence type="ECO:0000259" key="1">
    <source>
        <dbReference type="Pfam" id="PF00646"/>
    </source>
</evidence>
<dbReference type="Gene3D" id="3.80.10.10">
    <property type="entry name" value="Ribonuclease Inhibitor"/>
    <property type="match status" value="1"/>
</dbReference>
<sequence>MESLVTLFEISDDENEREDESLESLFEISDGNEREKMGWDEMPADALVEVFTRFSVEDRLRSIPQICKAWRKATVDPGCWKFVDLKEWCMHMYRCGRSGEVIDRMIGLVVKRSCGGIEELHVAKLQSDASLKFLARSRLNCLKALSIPGSDVTESGFCELIRTLPTLVHLDISNCTLLKSKSLEVIGQTCKSLTRLDRLMCPLSPASLLWPRSRWGRSIRWGRHIASRERAAFGGLTEDSEAMAIAYNMPKLKHLKMSANSLPNSSVATIREKCPELEILEIESDSHNDEYEYEWESVDSDHDEIGFECEDAYDLVEMDPYFRWARSSPICNDEGRVRLSIAFR</sequence>